<dbReference type="AlphaFoldDB" id="A0A3B0U5S0"/>
<gene>
    <name evidence="1" type="ORF">MNBD_BACTEROID04-1189</name>
</gene>
<organism evidence="1">
    <name type="scientific">hydrothermal vent metagenome</name>
    <dbReference type="NCBI Taxonomy" id="652676"/>
    <lineage>
        <taxon>unclassified sequences</taxon>
        <taxon>metagenomes</taxon>
        <taxon>ecological metagenomes</taxon>
    </lineage>
</organism>
<sequence length="28" mass="3248">MQNKYLYVILLCFLLGSLNVQSKMVIDT</sequence>
<reference evidence="1" key="1">
    <citation type="submission" date="2018-06" db="EMBL/GenBank/DDBJ databases">
        <authorList>
            <person name="Zhirakovskaya E."/>
        </authorList>
    </citation>
    <scope>NUCLEOTIDE SEQUENCE</scope>
</reference>
<name>A0A3B0U5S0_9ZZZZ</name>
<protein>
    <submittedName>
        <fullName evidence="1">Uncharacterized protein</fullName>
    </submittedName>
</protein>
<accession>A0A3B0U5S0</accession>
<dbReference type="EMBL" id="UOER01000483">
    <property type="protein sequence ID" value="VAW25678.1"/>
    <property type="molecule type" value="Genomic_DNA"/>
</dbReference>
<feature type="non-terminal residue" evidence="1">
    <location>
        <position position="28"/>
    </location>
</feature>
<evidence type="ECO:0000313" key="1">
    <source>
        <dbReference type="EMBL" id="VAW25678.1"/>
    </source>
</evidence>
<proteinExistence type="predicted"/>